<dbReference type="STRING" id="1121869.SAMN03084138_00325"/>
<dbReference type="Proteomes" id="UP000182692">
    <property type="component" value="Unassembled WGS sequence"/>
</dbReference>
<reference evidence="1 2" key="1">
    <citation type="submission" date="2016-10" db="EMBL/GenBank/DDBJ databases">
        <authorList>
            <person name="de Groot N.N."/>
        </authorList>
    </citation>
    <scope>NUCLEOTIDE SEQUENCE [LARGE SCALE GENOMIC DNA]</scope>
    <source>
        <strain evidence="1 2">DSM 15893</strain>
    </source>
</reference>
<name>A0A1I5JT58_9GAMM</name>
<evidence type="ECO:0000313" key="2">
    <source>
        <dbReference type="Proteomes" id="UP000182692"/>
    </source>
</evidence>
<sequence>MNDPNTPHSLFPHLFRTQRATFHTKNTYALFTHSWQNISKHPLLNSRYGHAN</sequence>
<proteinExistence type="predicted"/>
<dbReference type="EMBL" id="FOWR01000002">
    <property type="protein sequence ID" value="SFO75957.1"/>
    <property type="molecule type" value="Genomic_DNA"/>
</dbReference>
<dbReference type="AlphaFoldDB" id="A0A1I5JT58"/>
<accession>A0A1I5JT58</accession>
<organism evidence="1 2">
    <name type="scientific">Enterovibrio norvegicus DSM 15893</name>
    <dbReference type="NCBI Taxonomy" id="1121869"/>
    <lineage>
        <taxon>Bacteria</taxon>
        <taxon>Pseudomonadati</taxon>
        <taxon>Pseudomonadota</taxon>
        <taxon>Gammaproteobacteria</taxon>
        <taxon>Vibrionales</taxon>
        <taxon>Vibrionaceae</taxon>
        <taxon>Enterovibrio</taxon>
    </lineage>
</organism>
<protein>
    <submittedName>
        <fullName evidence="1">Uncharacterized protein</fullName>
    </submittedName>
</protein>
<gene>
    <name evidence="1" type="ORF">SAMN03084138_00325</name>
</gene>
<evidence type="ECO:0000313" key="1">
    <source>
        <dbReference type="EMBL" id="SFO75957.1"/>
    </source>
</evidence>